<organism evidence="1">
    <name type="scientific">hydrothermal vent metagenome</name>
    <dbReference type="NCBI Taxonomy" id="652676"/>
    <lineage>
        <taxon>unclassified sequences</taxon>
        <taxon>metagenomes</taxon>
        <taxon>ecological metagenomes</taxon>
    </lineage>
</organism>
<accession>A0A1W1CYZ0</accession>
<dbReference type="AlphaFoldDB" id="A0A1W1CYZ0"/>
<protein>
    <submittedName>
        <fullName evidence="1">Uncharacterized protein</fullName>
    </submittedName>
</protein>
<name>A0A1W1CYZ0_9ZZZZ</name>
<sequence>MIEAEMHNKIPKLETWEDILTSNVFGLLDLIDNKYLLEILSNAKNVHINLIKEKLQGKKIKNIELWKNIKQIGEPDIIVTLDDDTFFVIEVKYFSHEHNCKKEMSEDQNDEQQEHGQLEKYLNIEINNKKSDFIIYLTQDYQSLKVIQNNKQNSSNNVIDKIYHIHWNNFSEYFNKLENIVGIEGNIIAKLVEYLEFKGFIYWYGFKYRTEYKNINTKIGGFYEN</sequence>
<evidence type="ECO:0000313" key="1">
    <source>
        <dbReference type="EMBL" id="SFV70907.1"/>
    </source>
</evidence>
<reference evidence="1" key="1">
    <citation type="submission" date="2016-10" db="EMBL/GenBank/DDBJ databases">
        <authorList>
            <person name="de Groot N.N."/>
        </authorList>
    </citation>
    <scope>NUCLEOTIDE SEQUENCE</scope>
</reference>
<gene>
    <name evidence="1" type="ORF">MNB_SM-5-469</name>
</gene>
<proteinExistence type="predicted"/>
<dbReference type="EMBL" id="FPHH01000161">
    <property type="protein sequence ID" value="SFV70907.1"/>
    <property type="molecule type" value="Genomic_DNA"/>
</dbReference>